<evidence type="ECO:0000313" key="2">
    <source>
        <dbReference type="Proteomes" id="UP000250169"/>
    </source>
</evidence>
<accession>A0A2X2T5R0</accession>
<protein>
    <submittedName>
        <fullName evidence="1">Uncharacterized protein</fullName>
    </submittedName>
</protein>
<dbReference type="Proteomes" id="UP000250169">
    <property type="component" value="Unassembled WGS sequence"/>
</dbReference>
<name>A0A2X2T5R0_CAPOC</name>
<gene>
    <name evidence="1" type="ORF">NCTC11545_01695</name>
</gene>
<evidence type="ECO:0000313" key="1">
    <source>
        <dbReference type="EMBL" id="SQA94505.1"/>
    </source>
</evidence>
<reference evidence="1 2" key="1">
    <citation type="submission" date="2018-06" db="EMBL/GenBank/DDBJ databases">
        <authorList>
            <consortium name="Pathogen Informatics"/>
            <person name="Doyle S."/>
        </authorList>
    </citation>
    <scope>NUCLEOTIDE SEQUENCE [LARGE SCALE GENOMIC DNA]</scope>
    <source>
        <strain evidence="1 2">NCTC11545</strain>
    </source>
</reference>
<sequence>MKLYDLGIITNSDDLMNGSYGIIIEDFSPTYYIIENWTFEKGEEVDIKSIPIKKLRAVTNQEEEKFQVKFQKYIEENK</sequence>
<dbReference type="AlphaFoldDB" id="A0A2X2T5R0"/>
<dbReference type="RefSeq" id="WP_181463705.1">
    <property type="nucleotide sequence ID" value="NZ_UAVS01000006.1"/>
</dbReference>
<proteinExistence type="predicted"/>
<organism evidence="1 2">
    <name type="scientific">Capnocytophaga ochracea</name>
    <dbReference type="NCBI Taxonomy" id="1018"/>
    <lineage>
        <taxon>Bacteria</taxon>
        <taxon>Pseudomonadati</taxon>
        <taxon>Bacteroidota</taxon>
        <taxon>Flavobacteriia</taxon>
        <taxon>Flavobacteriales</taxon>
        <taxon>Flavobacteriaceae</taxon>
        <taxon>Capnocytophaga</taxon>
    </lineage>
</organism>
<dbReference type="EMBL" id="UAVS01000006">
    <property type="protein sequence ID" value="SQA94505.1"/>
    <property type="molecule type" value="Genomic_DNA"/>
</dbReference>